<proteinExistence type="predicted"/>
<protein>
    <submittedName>
        <fullName evidence="2">Uncharacterized protein</fullName>
    </submittedName>
</protein>
<feature type="region of interest" description="Disordered" evidence="1">
    <location>
        <begin position="1"/>
        <end position="127"/>
    </location>
</feature>
<organism evidence="2 3">
    <name type="scientific">Myotis brandtii</name>
    <name type="common">Brandt's bat</name>
    <dbReference type="NCBI Taxonomy" id="109478"/>
    <lineage>
        <taxon>Eukaryota</taxon>
        <taxon>Metazoa</taxon>
        <taxon>Chordata</taxon>
        <taxon>Craniata</taxon>
        <taxon>Vertebrata</taxon>
        <taxon>Euteleostomi</taxon>
        <taxon>Mammalia</taxon>
        <taxon>Eutheria</taxon>
        <taxon>Laurasiatheria</taxon>
        <taxon>Chiroptera</taxon>
        <taxon>Yangochiroptera</taxon>
        <taxon>Vespertilionidae</taxon>
        <taxon>Myotis</taxon>
    </lineage>
</organism>
<reference evidence="2 3" key="1">
    <citation type="journal article" date="2013" name="Nat. Commun.">
        <title>Genome analysis reveals insights into physiology and longevity of the Brandt's bat Myotis brandtii.</title>
        <authorList>
            <person name="Seim I."/>
            <person name="Fang X."/>
            <person name="Xiong Z."/>
            <person name="Lobanov A.V."/>
            <person name="Huang Z."/>
            <person name="Ma S."/>
            <person name="Feng Y."/>
            <person name="Turanov A.A."/>
            <person name="Zhu Y."/>
            <person name="Lenz T.L."/>
            <person name="Gerashchenko M.V."/>
            <person name="Fan D."/>
            <person name="Hee Yim S."/>
            <person name="Yao X."/>
            <person name="Jordan D."/>
            <person name="Xiong Y."/>
            <person name="Ma Y."/>
            <person name="Lyapunov A.N."/>
            <person name="Chen G."/>
            <person name="Kulakova O.I."/>
            <person name="Sun Y."/>
            <person name="Lee S.G."/>
            <person name="Bronson R.T."/>
            <person name="Moskalev A.A."/>
            <person name="Sunyaev S.R."/>
            <person name="Zhang G."/>
            <person name="Krogh A."/>
            <person name="Wang J."/>
            <person name="Gladyshev V.N."/>
        </authorList>
    </citation>
    <scope>NUCLEOTIDE SEQUENCE [LARGE SCALE GENOMIC DNA]</scope>
</reference>
<feature type="compositionally biased region" description="Polar residues" evidence="1">
    <location>
        <begin position="21"/>
        <end position="33"/>
    </location>
</feature>
<evidence type="ECO:0000256" key="1">
    <source>
        <dbReference type="SAM" id="MobiDB-lite"/>
    </source>
</evidence>
<feature type="compositionally biased region" description="Basic and acidic residues" evidence="1">
    <location>
        <begin position="36"/>
        <end position="47"/>
    </location>
</feature>
<evidence type="ECO:0000313" key="2">
    <source>
        <dbReference type="EMBL" id="EPQ17178.1"/>
    </source>
</evidence>
<accession>S7Q1M0</accession>
<feature type="compositionally biased region" description="Polar residues" evidence="1">
    <location>
        <begin position="89"/>
        <end position="105"/>
    </location>
</feature>
<gene>
    <name evidence="2" type="ORF">D623_10025026</name>
</gene>
<evidence type="ECO:0000313" key="3">
    <source>
        <dbReference type="Proteomes" id="UP000052978"/>
    </source>
</evidence>
<keyword evidence="3" id="KW-1185">Reference proteome</keyword>
<dbReference type="AlphaFoldDB" id="S7Q1M0"/>
<dbReference type="Proteomes" id="UP000052978">
    <property type="component" value="Unassembled WGS sequence"/>
</dbReference>
<name>S7Q1M0_MYOBR</name>
<dbReference type="EMBL" id="KE164341">
    <property type="protein sequence ID" value="EPQ17178.1"/>
    <property type="molecule type" value="Genomic_DNA"/>
</dbReference>
<sequence>MGFRQPVTAHYAPSGCPAPAGNSSEESQHPTLTEETDAKPRSERKQAVELVALKPFSFSGHADTGQKPPVTPHPTASCQNRDRELDLSWCQSRQSPEPAQSTRRPQQCRAEASGLRGSHAPGARQPTVGRGLAPACIGAPLLVSAEGGGHTPRLLLSLHNLAGCEVRWKHLSPAD</sequence>